<dbReference type="GO" id="GO:0007165">
    <property type="term" value="P:signal transduction"/>
    <property type="evidence" value="ECO:0007669"/>
    <property type="project" value="InterPro"/>
</dbReference>
<dbReference type="PROSITE" id="PS50885">
    <property type="entry name" value="HAMP"/>
    <property type="match status" value="1"/>
</dbReference>
<evidence type="ECO:0000256" key="1">
    <source>
        <dbReference type="ARBA" id="ARBA00022801"/>
    </source>
</evidence>
<sequence>MTPSPSAGPKRRGGMARRVALWVLFGAGGVFAGVLWMGYVLTESLLQEQVQRTVDAQVYQAGAEVDARLGDAEAAVRELAARLSFRTLGPEEARGALERTLEDNPTLYGSCAAFSPASLGRPAAPYLFRRGDGLTYRDLSRGGYDYRNHPWYLLPQGLDQPCWSEPYFDEGGGEVLMTTFGVPFRDAQGRFAGVVTGDVALEWLSDLLRSLSLPPGGVAFLLSGRGKLLAVSVPGLTGTEDLPRMREGKAEDLRRRMVGQDRGTLAAENPRTGEPGRVTFGPLPTNDWSLGVFVPRSALTAVLVPLHRRLALVALGGVLFLAGAALLVARSVVRPVKVLEGAAQELALGHLLVPVPEFPGDDEPARLARALETARKDLLRYLEEQERDAAERARSRTELDLAARIQKGLLPAAFPRTETFAVAGRLEAAREVGGDLYDAFLDDRGFLFLAMGDVAGKGIPAALFMAAVRTGMGVLGRSALSPARILERLNDQFSRDNDTAMFVTLFLARVDPVAGRCVYASAGHPAPVRVTRSGTASLFDVAPALPVGAIPGTAYRDETLELGEEELWVLFTDGVTEAFSPRGELFGVPRLEELLRSQKAASPEEAVDRVVEAVVAFEDGQDPSDDRAVLAVRLKAPDGGTETVERL</sequence>
<keyword evidence="2" id="KW-0812">Transmembrane</keyword>
<dbReference type="OrthoDB" id="9763484at2"/>
<dbReference type="Pfam" id="PF07228">
    <property type="entry name" value="SpoIIE"/>
    <property type="match status" value="1"/>
</dbReference>
<proteinExistence type="predicted"/>
<dbReference type="InterPro" id="IPR003660">
    <property type="entry name" value="HAMP_dom"/>
</dbReference>
<dbReference type="Gene3D" id="3.30.450.20">
    <property type="entry name" value="PAS domain"/>
    <property type="match status" value="2"/>
</dbReference>
<evidence type="ECO:0000313" key="4">
    <source>
        <dbReference type="EMBL" id="EFQ24788.1"/>
    </source>
</evidence>
<feature type="transmembrane region" description="Helical" evidence="2">
    <location>
        <begin position="20"/>
        <end position="41"/>
    </location>
</feature>
<gene>
    <name evidence="4" type="ORF">Apau_2381</name>
</gene>
<dbReference type="PANTHER" id="PTHR43156">
    <property type="entry name" value="STAGE II SPORULATION PROTEIN E-RELATED"/>
    <property type="match status" value="1"/>
</dbReference>
<dbReference type="Proteomes" id="UP000005096">
    <property type="component" value="Chromosome"/>
</dbReference>
<dbReference type="SUPFAM" id="SSF158472">
    <property type="entry name" value="HAMP domain-like"/>
    <property type="match status" value="1"/>
</dbReference>
<name>E3D0B5_9BACT</name>
<dbReference type="PANTHER" id="PTHR43156:SF2">
    <property type="entry name" value="STAGE II SPORULATION PROTEIN E"/>
    <property type="match status" value="1"/>
</dbReference>
<dbReference type="SUPFAM" id="SSF81606">
    <property type="entry name" value="PP2C-like"/>
    <property type="match status" value="1"/>
</dbReference>
<dbReference type="AlphaFoldDB" id="E3D0B5"/>
<keyword evidence="2" id="KW-0472">Membrane</keyword>
<dbReference type="CDD" id="cd12913">
    <property type="entry name" value="PDC1_MCP_like"/>
    <property type="match status" value="1"/>
</dbReference>
<evidence type="ECO:0000313" key="5">
    <source>
        <dbReference type="Proteomes" id="UP000005096"/>
    </source>
</evidence>
<evidence type="ECO:0000256" key="2">
    <source>
        <dbReference type="SAM" id="Phobius"/>
    </source>
</evidence>
<dbReference type="InterPro" id="IPR001932">
    <property type="entry name" value="PPM-type_phosphatase-like_dom"/>
</dbReference>
<dbReference type="Gene3D" id="3.60.40.10">
    <property type="entry name" value="PPM-type phosphatase domain"/>
    <property type="match status" value="1"/>
</dbReference>
<dbReference type="Gene3D" id="6.10.340.10">
    <property type="match status" value="1"/>
</dbReference>
<dbReference type="GO" id="GO:0016791">
    <property type="term" value="F:phosphatase activity"/>
    <property type="evidence" value="ECO:0007669"/>
    <property type="project" value="TreeGrafter"/>
</dbReference>
<dbReference type="SMART" id="SM00304">
    <property type="entry name" value="HAMP"/>
    <property type="match status" value="1"/>
</dbReference>
<keyword evidence="1" id="KW-0378">Hydrolase</keyword>
<reference evidence="4 5" key="1">
    <citation type="journal article" date="2010" name="Stand. Genomic Sci.">
        <title>Non-contiguous finished genome sequence of Aminomonas paucivorans type strain (GLU-3).</title>
        <authorList>
            <person name="Pitluck S."/>
            <person name="Yasawong M."/>
            <person name="Held B."/>
            <person name="Lapidus A."/>
            <person name="Nolan M."/>
            <person name="Copeland A."/>
            <person name="Lucas S."/>
            <person name="Del Rio T.G."/>
            <person name="Tice H."/>
            <person name="Cheng J.F."/>
            <person name="Chertkov O."/>
            <person name="Goodwin L."/>
            <person name="Tapia R."/>
            <person name="Han C."/>
            <person name="Liolios K."/>
            <person name="Ivanova N."/>
            <person name="Mavromatis K."/>
            <person name="Ovchinnikova G."/>
            <person name="Pati A."/>
            <person name="Chen A."/>
            <person name="Palaniappan K."/>
            <person name="Land M."/>
            <person name="Hauser L."/>
            <person name="Chang Y.J."/>
            <person name="Jeffries C.D."/>
            <person name="Pukall R."/>
            <person name="Spring S."/>
            <person name="Rohde M."/>
            <person name="Sikorski J."/>
            <person name="Goker M."/>
            <person name="Woyke T."/>
            <person name="Bristow J."/>
            <person name="Eisen J.A."/>
            <person name="Markowitz V."/>
            <person name="Hugenholtz P."/>
            <person name="Kyrpides N.C."/>
            <person name="Klenk H.P."/>
        </authorList>
    </citation>
    <scope>NUCLEOTIDE SEQUENCE [LARGE SCALE GENOMIC DNA]</scope>
    <source>
        <strain evidence="4 5">DSM 12260</strain>
    </source>
</reference>
<dbReference type="Pfam" id="PF22673">
    <property type="entry name" value="MCP-like_PDC_1"/>
    <property type="match status" value="1"/>
</dbReference>
<evidence type="ECO:0000259" key="3">
    <source>
        <dbReference type="PROSITE" id="PS50885"/>
    </source>
</evidence>
<dbReference type="Pfam" id="PF00672">
    <property type="entry name" value="HAMP"/>
    <property type="match status" value="1"/>
</dbReference>
<dbReference type="HOGENOM" id="CLU_020306_0_0_0"/>
<organism evidence="4 5">
    <name type="scientific">Aminomonas paucivorans DSM 12260</name>
    <dbReference type="NCBI Taxonomy" id="584708"/>
    <lineage>
        <taxon>Bacteria</taxon>
        <taxon>Thermotogati</taxon>
        <taxon>Synergistota</taxon>
        <taxon>Synergistia</taxon>
        <taxon>Synergistales</taxon>
        <taxon>Synergistaceae</taxon>
        <taxon>Aminomonas</taxon>
    </lineage>
</organism>
<feature type="domain" description="HAMP" evidence="3">
    <location>
        <begin position="330"/>
        <end position="383"/>
    </location>
</feature>
<dbReference type="InterPro" id="IPR036457">
    <property type="entry name" value="PPM-type-like_dom_sf"/>
</dbReference>
<dbReference type="SMART" id="SM00331">
    <property type="entry name" value="PP2C_SIG"/>
    <property type="match status" value="1"/>
</dbReference>
<keyword evidence="2" id="KW-1133">Transmembrane helix</keyword>
<dbReference type="CDD" id="cd06225">
    <property type="entry name" value="HAMP"/>
    <property type="match status" value="1"/>
</dbReference>
<dbReference type="InterPro" id="IPR052016">
    <property type="entry name" value="Bact_Sigma-Reg"/>
</dbReference>
<dbReference type="eggNOG" id="COG2208">
    <property type="taxonomic scope" value="Bacteria"/>
</dbReference>
<dbReference type="PaxDb" id="584708-Apau_2381"/>
<dbReference type="STRING" id="584708.Apau_2381"/>
<dbReference type="EMBL" id="CM001022">
    <property type="protein sequence ID" value="EFQ24788.1"/>
    <property type="molecule type" value="Genomic_DNA"/>
</dbReference>
<accession>E3D0B5</accession>
<dbReference type="GO" id="GO:0016020">
    <property type="term" value="C:membrane"/>
    <property type="evidence" value="ECO:0007669"/>
    <property type="project" value="InterPro"/>
</dbReference>
<dbReference type="eggNOG" id="COG2770">
    <property type="taxonomic scope" value="Bacteria"/>
</dbReference>
<keyword evidence="5" id="KW-1185">Reference proteome</keyword>
<protein>
    <submittedName>
        <fullName evidence="4">Protein serine/threonine phosphatase</fullName>
    </submittedName>
</protein>
<feature type="transmembrane region" description="Helical" evidence="2">
    <location>
        <begin position="310"/>
        <end position="329"/>
    </location>
</feature>